<dbReference type="SUPFAM" id="SSF55961">
    <property type="entry name" value="Bet v1-like"/>
    <property type="match status" value="1"/>
</dbReference>
<comment type="caution">
    <text evidence="2">The sequence shown here is derived from an EMBL/GenBank/DDBJ whole genome shotgun (WGS) entry which is preliminary data.</text>
</comment>
<gene>
    <name evidence="2" type="ORF">GSLYS_00009280001</name>
</gene>
<dbReference type="AlphaFoldDB" id="A0AAV2HMP0"/>
<protein>
    <submittedName>
        <fullName evidence="2">Uncharacterized protein</fullName>
    </submittedName>
</protein>
<proteinExistence type="predicted"/>
<evidence type="ECO:0000313" key="2">
    <source>
        <dbReference type="EMBL" id="CAL1535320.1"/>
    </source>
</evidence>
<feature type="transmembrane region" description="Helical" evidence="1">
    <location>
        <begin position="34"/>
        <end position="50"/>
    </location>
</feature>
<evidence type="ECO:0000256" key="1">
    <source>
        <dbReference type="SAM" id="Phobius"/>
    </source>
</evidence>
<keyword evidence="1" id="KW-0472">Membrane</keyword>
<keyword evidence="3" id="KW-1185">Reference proteome</keyword>
<reference evidence="2 3" key="1">
    <citation type="submission" date="2024-04" db="EMBL/GenBank/DDBJ databases">
        <authorList>
            <consortium name="Genoscope - CEA"/>
            <person name="William W."/>
        </authorList>
    </citation>
    <scope>NUCLEOTIDE SEQUENCE [LARGE SCALE GENOMIC DNA]</scope>
</reference>
<dbReference type="Proteomes" id="UP001497497">
    <property type="component" value="Unassembled WGS sequence"/>
</dbReference>
<name>A0AAV2HMP0_LYMST</name>
<accession>A0AAV2HMP0</accession>
<dbReference type="EMBL" id="CAXITT010000198">
    <property type="protein sequence ID" value="CAL1535320.1"/>
    <property type="molecule type" value="Genomic_DNA"/>
</dbReference>
<sequence>MCVCVECWSFLSRRCQLRNGGIGFSFIDFFRMTRWYWVVLISAVVLWWLFQNVRIERTSSLESGASRENIYDFLKNPEHLVKVHPTIVSVFNIVSDHSRVTFQFEDHLPSGTVSMHMSLVYDDEESTLLFQTNSFLANVTVRLQVSDSVPDHSTHDSKIPSTVTIHQTVAVETWRLVSYPLSSFIAGVWESTVKTSLSLLNDATLDVNEDR</sequence>
<organism evidence="2 3">
    <name type="scientific">Lymnaea stagnalis</name>
    <name type="common">Great pond snail</name>
    <name type="synonym">Helix stagnalis</name>
    <dbReference type="NCBI Taxonomy" id="6523"/>
    <lineage>
        <taxon>Eukaryota</taxon>
        <taxon>Metazoa</taxon>
        <taxon>Spiralia</taxon>
        <taxon>Lophotrochozoa</taxon>
        <taxon>Mollusca</taxon>
        <taxon>Gastropoda</taxon>
        <taxon>Heterobranchia</taxon>
        <taxon>Euthyneura</taxon>
        <taxon>Panpulmonata</taxon>
        <taxon>Hygrophila</taxon>
        <taxon>Lymnaeoidea</taxon>
        <taxon>Lymnaeidae</taxon>
        <taxon>Lymnaea</taxon>
    </lineage>
</organism>
<evidence type="ECO:0000313" key="3">
    <source>
        <dbReference type="Proteomes" id="UP001497497"/>
    </source>
</evidence>
<keyword evidence="1" id="KW-0812">Transmembrane</keyword>
<keyword evidence="1" id="KW-1133">Transmembrane helix</keyword>